<keyword evidence="2" id="KW-1185">Reference proteome</keyword>
<dbReference type="Proteomes" id="UP000198604">
    <property type="component" value="Unassembled WGS sequence"/>
</dbReference>
<dbReference type="EMBL" id="CTEN01000002">
    <property type="protein sequence ID" value="CQR24685.1"/>
    <property type="molecule type" value="Genomic_DNA"/>
</dbReference>
<gene>
    <name evidence="1" type="ORF">BN1356_01040</name>
</gene>
<reference evidence="2" key="1">
    <citation type="submission" date="2015-03" db="EMBL/GenBank/DDBJ databases">
        <authorList>
            <person name="Urmite Genomes"/>
        </authorList>
    </citation>
    <scope>NUCLEOTIDE SEQUENCE [LARGE SCALE GENOMIC DNA]</scope>
    <source>
        <strain evidence="2">FF10</strain>
    </source>
</reference>
<evidence type="ECO:0000313" key="1">
    <source>
        <dbReference type="EMBL" id="CQR24685.1"/>
    </source>
</evidence>
<protein>
    <submittedName>
        <fullName evidence="1">Uncharacterized protein</fullName>
    </submittedName>
</protein>
<proteinExistence type="predicted"/>
<sequence length="98" mass="11468">MYELCLEYGTFPVSLTSDDATDLQAIPEFLIGETELINKLHKMNKLFHSLFIEIEGNLDYIGRESPEKIESLRSLFDEVALTFKDKYDHVRIESFYLE</sequence>
<name>A0A0E4H4Z7_9STRE</name>
<dbReference type="RefSeq" id="WP_093650308.1">
    <property type="nucleotide sequence ID" value="NZ_CTEN01000002.1"/>
</dbReference>
<accession>A0A0E4H4Z7</accession>
<evidence type="ECO:0000313" key="2">
    <source>
        <dbReference type="Proteomes" id="UP000198604"/>
    </source>
</evidence>
<dbReference type="AlphaFoldDB" id="A0A0E4H4Z7"/>
<dbReference type="OrthoDB" id="2222511at2"/>
<organism evidence="1 2">
    <name type="scientific">Streptococcus varani</name>
    <dbReference type="NCBI Taxonomy" id="1608583"/>
    <lineage>
        <taxon>Bacteria</taxon>
        <taxon>Bacillati</taxon>
        <taxon>Bacillota</taxon>
        <taxon>Bacilli</taxon>
        <taxon>Lactobacillales</taxon>
        <taxon>Streptococcaceae</taxon>
        <taxon>Streptococcus</taxon>
    </lineage>
</organism>